<accession>A0A7W8B3C0</accession>
<sequence length="573" mass="63484">MTAAVLHDPVSLAYTSSDGVRRHGMMPAAACPALTRDLLAGLVDLIHPHGRLTMRSAIDKYLISARRLVLFMDGRDFTGGAGDLTRTDLVEFWLASQHLDELHTRRMLRAWDGDGGRLSQPVRAMTEGRTFNQPDRTSPLAPYSESEWSRLTDLCRRNVRTALAAHVAAMEAATRGCDPLESGEWSADNLCWLQLHRGPLAAARLQALGARNKTVRAVRSRLAEVRAALFPGPDVVISYQLLFGAYSGIVPDGIDGLDLEDIEWTGGSEMVLSYIKGRTSRESLNLPRKAVRLLERWLEHSAPLRVLAPAEDRSVLWLRDRSNFPGGVEKTRITDISVRAWVRRHSLFDDAGAPFPVHRQRIRTTFHSHRDRRTWSGSPRATIDPNHTPAIEGDHYLTATTTAQHQAVETIIEEAQGDLIRRALAPTVLSEEATVALARDYPQVVARLRLDDAVIAELVGGERDVFVAACADQLAGLHGPKGKPCPARPWVCLLCPLAVFAPRHATNLLRLKAFFARQWLRMPSEHFMAVFGPYAERVAQVLDRFDPSVVAAATTDVADTDAELPLRPEERTA</sequence>
<dbReference type="AlphaFoldDB" id="A0A7W8B3C0"/>
<dbReference type="Proteomes" id="UP000549009">
    <property type="component" value="Unassembled WGS sequence"/>
</dbReference>
<dbReference type="InterPro" id="IPR013762">
    <property type="entry name" value="Integrase-like_cat_sf"/>
</dbReference>
<dbReference type="EMBL" id="JACHJD010000032">
    <property type="protein sequence ID" value="MBB5109590.1"/>
    <property type="molecule type" value="Genomic_DNA"/>
</dbReference>
<dbReference type="Gene3D" id="1.10.443.10">
    <property type="entry name" value="Intergrase catalytic core"/>
    <property type="match status" value="1"/>
</dbReference>
<organism evidence="2 3">
    <name type="scientific">Streptomyces spectabilis</name>
    <dbReference type="NCBI Taxonomy" id="68270"/>
    <lineage>
        <taxon>Bacteria</taxon>
        <taxon>Bacillati</taxon>
        <taxon>Actinomycetota</taxon>
        <taxon>Actinomycetes</taxon>
        <taxon>Kitasatosporales</taxon>
        <taxon>Streptomycetaceae</taxon>
        <taxon>Streptomyces</taxon>
    </lineage>
</organism>
<gene>
    <name evidence="2" type="ORF">FHS40_008718</name>
</gene>
<evidence type="ECO:0000256" key="1">
    <source>
        <dbReference type="SAM" id="MobiDB-lite"/>
    </source>
</evidence>
<dbReference type="GO" id="GO:0006310">
    <property type="term" value="P:DNA recombination"/>
    <property type="evidence" value="ECO:0007669"/>
    <property type="project" value="InterPro"/>
</dbReference>
<reference evidence="2 3" key="1">
    <citation type="submission" date="2020-08" db="EMBL/GenBank/DDBJ databases">
        <title>Genomic Encyclopedia of Type Strains, Phase III (KMG-III): the genomes of soil and plant-associated and newly described type strains.</title>
        <authorList>
            <person name="Whitman W."/>
        </authorList>
    </citation>
    <scope>NUCLEOTIDE SEQUENCE [LARGE SCALE GENOMIC DNA]</scope>
    <source>
        <strain evidence="2 3">CECT 3146</strain>
    </source>
</reference>
<evidence type="ECO:0000313" key="2">
    <source>
        <dbReference type="EMBL" id="MBB5109590.1"/>
    </source>
</evidence>
<name>A0A7W8B3C0_STRST</name>
<feature type="region of interest" description="Disordered" evidence="1">
    <location>
        <begin position="368"/>
        <end position="387"/>
    </location>
</feature>
<keyword evidence="3" id="KW-1185">Reference proteome</keyword>
<evidence type="ECO:0000313" key="3">
    <source>
        <dbReference type="Proteomes" id="UP000549009"/>
    </source>
</evidence>
<dbReference type="GO" id="GO:0015074">
    <property type="term" value="P:DNA integration"/>
    <property type="evidence" value="ECO:0007669"/>
    <property type="project" value="InterPro"/>
</dbReference>
<protein>
    <submittedName>
        <fullName evidence="2">Uncharacterized protein</fullName>
    </submittedName>
</protein>
<dbReference type="RefSeq" id="WP_184926530.1">
    <property type="nucleotide sequence ID" value="NZ_BMSQ01000039.1"/>
</dbReference>
<comment type="caution">
    <text evidence="2">The sequence shown here is derived from an EMBL/GenBank/DDBJ whole genome shotgun (WGS) entry which is preliminary data.</text>
</comment>
<proteinExistence type="predicted"/>
<dbReference type="GO" id="GO:0003677">
    <property type="term" value="F:DNA binding"/>
    <property type="evidence" value="ECO:0007669"/>
    <property type="project" value="InterPro"/>
</dbReference>